<evidence type="ECO:0000256" key="3">
    <source>
        <dbReference type="ARBA" id="ARBA00022452"/>
    </source>
</evidence>
<dbReference type="GO" id="GO:0009279">
    <property type="term" value="C:cell outer membrane"/>
    <property type="evidence" value="ECO:0007669"/>
    <property type="project" value="UniProtKB-SubCell"/>
</dbReference>
<keyword evidence="6 11" id="KW-0798">TonB box</keyword>
<dbReference type="OrthoDB" id="9800913at2"/>
<dbReference type="GO" id="GO:0015344">
    <property type="term" value="F:siderophore uptake transmembrane transporter activity"/>
    <property type="evidence" value="ECO:0007669"/>
    <property type="project" value="TreeGrafter"/>
</dbReference>
<dbReference type="InterPro" id="IPR000531">
    <property type="entry name" value="Beta-barrel_TonB"/>
</dbReference>
<evidence type="ECO:0000256" key="8">
    <source>
        <dbReference type="ARBA" id="ARBA00023170"/>
    </source>
</evidence>
<dbReference type="EMBL" id="NXLR01000001">
    <property type="protein sequence ID" value="RDU60986.1"/>
    <property type="molecule type" value="Genomic_DNA"/>
</dbReference>
<dbReference type="GO" id="GO:0044718">
    <property type="term" value="P:siderophore transmembrane transport"/>
    <property type="evidence" value="ECO:0007669"/>
    <property type="project" value="TreeGrafter"/>
</dbReference>
<evidence type="ECO:0000256" key="5">
    <source>
        <dbReference type="ARBA" id="ARBA00022729"/>
    </source>
</evidence>
<dbReference type="RefSeq" id="WP_104699413.1">
    <property type="nucleotide sequence ID" value="NZ_FZPP01000005.1"/>
</dbReference>
<feature type="domain" description="TonB-dependent receptor-like beta-barrel" evidence="12">
    <location>
        <begin position="232"/>
        <end position="623"/>
    </location>
</feature>
<evidence type="ECO:0000259" key="13">
    <source>
        <dbReference type="Pfam" id="PF07715"/>
    </source>
</evidence>
<evidence type="ECO:0000313" key="14">
    <source>
        <dbReference type="EMBL" id="RDU60986.1"/>
    </source>
</evidence>
<keyword evidence="3 10" id="KW-1134">Transmembrane beta strand</keyword>
<evidence type="ECO:0000313" key="15">
    <source>
        <dbReference type="Proteomes" id="UP000256599"/>
    </source>
</evidence>
<dbReference type="Pfam" id="PF07715">
    <property type="entry name" value="Plug"/>
    <property type="match status" value="1"/>
</dbReference>
<evidence type="ECO:0000256" key="4">
    <source>
        <dbReference type="ARBA" id="ARBA00022692"/>
    </source>
</evidence>
<keyword evidence="15" id="KW-1185">Reference proteome</keyword>
<keyword evidence="5" id="KW-0732">Signal</keyword>
<name>A0A3D8I7L6_9HELI</name>
<evidence type="ECO:0000256" key="7">
    <source>
        <dbReference type="ARBA" id="ARBA00023136"/>
    </source>
</evidence>
<dbReference type="PROSITE" id="PS52016">
    <property type="entry name" value="TONB_DEPENDENT_REC_3"/>
    <property type="match status" value="1"/>
</dbReference>
<evidence type="ECO:0000256" key="6">
    <source>
        <dbReference type="ARBA" id="ARBA00023077"/>
    </source>
</evidence>
<organism evidence="14 15">
    <name type="scientific">Helicobacter marmotae</name>
    <dbReference type="NCBI Taxonomy" id="152490"/>
    <lineage>
        <taxon>Bacteria</taxon>
        <taxon>Pseudomonadati</taxon>
        <taxon>Campylobacterota</taxon>
        <taxon>Epsilonproteobacteria</taxon>
        <taxon>Campylobacterales</taxon>
        <taxon>Helicobacteraceae</taxon>
        <taxon>Helicobacter</taxon>
    </lineage>
</organism>
<sequence>MKGSAKFVGVYTSMFIFAALGALADEVYDLGRIEVYSQTRSETNSTLEVLSARDINNSASNDVAQALRFTPGVFYQPAANQRGEPTLAIRGYSTTHIGLFIDGIPVHSVYDRQSDWSAFNTFGISEIHISKGYTSPIYGMNTLGGAVNVVTSKPKDKLELYAKYGFVSNNENQGALLVGSNLGKVYYQLSYSYINRDSLPLSSHFTPTAYQNKGDKINSYYKNHTLRAKLGFEPNENHEYSLNFIYQKGEKGGMTNANTGGNYWEWPHYDKITAYLLGRSNFTDSFSLESRVYYDGFYNELKALGRLQSLAQGGGIQNAGFRGISIYDDYALGGIFTFGYDFSADSSLKFGLNLKNDNINHTDKPLPGATGTNDNATIKDFSTSIFAEYAQRLNSALRFVINGSYDRNDFISAKIDKDTSLKHLQGWTLQGIFYAQANDYLTLYGNVGKKSKLPTLKDRYSSTFGTRAPNPDISPESALNYELGLEFEYKLSKLSFALFYNDMNNMIISVSDLSNACANGANCVRLENAKEGYAYGGEIALKQGFLEDKITFNINYSYIEKKATNTAGSSYGVDGSRILDYPNHIVNASLILSPLKQLDLLAFTSYQSKQWYVLNNTYGQNRDIFLLDVKQTTAL</sequence>
<keyword evidence="2 10" id="KW-0813">Transport</keyword>
<evidence type="ECO:0000256" key="9">
    <source>
        <dbReference type="ARBA" id="ARBA00023237"/>
    </source>
</evidence>
<dbReference type="SUPFAM" id="SSF56935">
    <property type="entry name" value="Porins"/>
    <property type="match status" value="1"/>
</dbReference>
<proteinExistence type="inferred from homology"/>
<gene>
    <name evidence="14" type="ORF">CQA63_00285</name>
</gene>
<evidence type="ECO:0000256" key="1">
    <source>
        <dbReference type="ARBA" id="ARBA00004571"/>
    </source>
</evidence>
<evidence type="ECO:0000256" key="11">
    <source>
        <dbReference type="RuleBase" id="RU003357"/>
    </source>
</evidence>
<keyword evidence="7 10" id="KW-0472">Membrane</keyword>
<dbReference type="Proteomes" id="UP000256599">
    <property type="component" value="Unassembled WGS sequence"/>
</dbReference>
<comment type="subcellular location">
    <subcellularLocation>
        <location evidence="1 10">Cell outer membrane</location>
        <topology evidence="1 10">Multi-pass membrane protein</topology>
    </subcellularLocation>
</comment>
<comment type="caution">
    <text evidence="14">The sequence shown here is derived from an EMBL/GenBank/DDBJ whole genome shotgun (WGS) entry which is preliminary data.</text>
</comment>
<dbReference type="InterPro" id="IPR037066">
    <property type="entry name" value="Plug_dom_sf"/>
</dbReference>
<evidence type="ECO:0000256" key="10">
    <source>
        <dbReference type="PROSITE-ProRule" id="PRU01360"/>
    </source>
</evidence>
<dbReference type="PANTHER" id="PTHR30069">
    <property type="entry name" value="TONB-DEPENDENT OUTER MEMBRANE RECEPTOR"/>
    <property type="match status" value="1"/>
</dbReference>
<dbReference type="InterPro" id="IPR039426">
    <property type="entry name" value="TonB-dep_rcpt-like"/>
</dbReference>
<keyword evidence="9 10" id="KW-0998">Cell outer membrane</keyword>
<dbReference type="PANTHER" id="PTHR30069:SF29">
    <property type="entry name" value="HEMOGLOBIN AND HEMOGLOBIN-HAPTOGLOBIN-BINDING PROTEIN 1-RELATED"/>
    <property type="match status" value="1"/>
</dbReference>
<dbReference type="Pfam" id="PF00593">
    <property type="entry name" value="TonB_dep_Rec_b-barrel"/>
    <property type="match status" value="1"/>
</dbReference>
<dbReference type="Gene3D" id="2.170.130.10">
    <property type="entry name" value="TonB-dependent receptor, plug domain"/>
    <property type="match status" value="1"/>
</dbReference>
<feature type="domain" description="TonB-dependent receptor plug" evidence="13">
    <location>
        <begin position="41"/>
        <end position="146"/>
    </location>
</feature>
<evidence type="ECO:0000259" key="12">
    <source>
        <dbReference type="Pfam" id="PF00593"/>
    </source>
</evidence>
<dbReference type="Gene3D" id="2.40.170.20">
    <property type="entry name" value="TonB-dependent receptor, beta-barrel domain"/>
    <property type="match status" value="1"/>
</dbReference>
<evidence type="ECO:0000256" key="2">
    <source>
        <dbReference type="ARBA" id="ARBA00022448"/>
    </source>
</evidence>
<accession>A0A3D8I7L6</accession>
<dbReference type="AlphaFoldDB" id="A0A3D8I7L6"/>
<reference evidence="14 15" key="1">
    <citation type="submission" date="2018-04" db="EMBL/GenBank/DDBJ databases">
        <title>Novel Campyloabacter and Helicobacter Species and Strains.</title>
        <authorList>
            <person name="Mannion A.J."/>
            <person name="Shen Z."/>
            <person name="Fox J.G."/>
        </authorList>
    </citation>
    <scope>NUCLEOTIDE SEQUENCE [LARGE SCALE GENOMIC DNA]</scope>
    <source>
        <strain evidence="14 15">MIT 98-6070</strain>
    </source>
</reference>
<keyword evidence="4 10" id="KW-0812">Transmembrane</keyword>
<comment type="similarity">
    <text evidence="10 11">Belongs to the TonB-dependent receptor family.</text>
</comment>
<dbReference type="InterPro" id="IPR012910">
    <property type="entry name" value="Plug_dom"/>
</dbReference>
<keyword evidence="8 14" id="KW-0675">Receptor</keyword>
<dbReference type="InterPro" id="IPR036942">
    <property type="entry name" value="Beta-barrel_TonB_sf"/>
</dbReference>
<protein>
    <submittedName>
        <fullName evidence="14">TonB-dependent receptor</fullName>
    </submittedName>
</protein>